<evidence type="ECO:0000313" key="2">
    <source>
        <dbReference type="Proteomes" id="UP000824881"/>
    </source>
</evidence>
<organism evidence="1 2">
    <name type="scientific">Pleurotus cornucopiae</name>
    <name type="common">Cornucopia mushroom</name>
    <dbReference type="NCBI Taxonomy" id="5321"/>
    <lineage>
        <taxon>Eukaryota</taxon>
        <taxon>Fungi</taxon>
        <taxon>Dikarya</taxon>
        <taxon>Basidiomycota</taxon>
        <taxon>Agaricomycotina</taxon>
        <taxon>Agaricomycetes</taxon>
        <taxon>Agaricomycetidae</taxon>
        <taxon>Agaricales</taxon>
        <taxon>Pleurotineae</taxon>
        <taxon>Pleurotaceae</taxon>
        <taxon>Pleurotus</taxon>
    </lineage>
</organism>
<dbReference type="EMBL" id="WQMT02000007">
    <property type="protein sequence ID" value="KAG9220266.1"/>
    <property type="molecule type" value="Genomic_DNA"/>
</dbReference>
<protein>
    <submittedName>
        <fullName evidence="1">Uncharacterized protein</fullName>
    </submittedName>
</protein>
<comment type="caution">
    <text evidence="1">The sequence shown here is derived from an EMBL/GenBank/DDBJ whole genome shotgun (WGS) entry which is preliminary data.</text>
</comment>
<proteinExistence type="predicted"/>
<reference evidence="1 2" key="1">
    <citation type="journal article" date="2021" name="Appl. Environ. Microbiol.">
        <title>Genetic linkage and physical mapping for an oyster mushroom Pleurotus cornucopiae and QTL analysis for the trait cap color.</title>
        <authorList>
            <person name="Zhang Y."/>
            <person name="Gao W."/>
            <person name="Sonnenberg A."/>
            <person name="Chen Q."/>
            <person name="Zhang J."/>
            <person name="Huang C."/>
        </authorList>
    </citation>
    <scope>NUCLEOTIDE SEQUENCE [LARGE SCALE GENOMIC DNA]</scope>
    <source>
        <strain evidence="1">CCMSSC00406</strain>
    </source>
</reference>
<dbReference type="Proteomes" id="UP000824881">
    <property type="component" value="Unassembled WGS sequence"/>
</dbReference>
<keyword evidence="2" id="KW-1185">Reference proteome</keyword>
<sequence length="461" mass="51538">MSSKRKRDDAERGPITEPTTNNPRSPHFPPPFSEGKKLERTAIRADKGREEHLRPSKKRRNYAPCQPPTIREGASVVKLTIDWTVEQRIVWEGEQRREVARIQSDFAEQVEGFTPSANPHWTTTKPPPPTAASLSCIYPVTNAVFPNVLLSDAALLGNVRGEVADELKAHPKKYMALIPMGAGNGVFEEARELTMAVADLVNELANDNNQYTVAAPVREGQPPHGARFAKPFAMILKDPSTELRHTLLDAKTVAFRRNGRGFAFIASEVPPAEKPWVLCNFKGGPVTNSPPRMLEALRAIGERFIASPGLRALANRILKSENIGHSAEERIHVAIAGLSLVFIERLDEKDQDDPIWQLHGRPLTRVDRLHREWLRAIRRVAFFVNTTTELTQERAPVSCVWCKSELHTSPFCPLPKVKDWLGPTIPRDRLEPEPRDTKLAKEGKRGPKKGRKGKGKGKDTT</sequence>
<evidence type="ECO:0000313" key="1">
    <source>
        <dbReference type="EMBL" id="KAG9220266.1"/>
    </source>
</evidence>
<gene>
    <name evidence="1" type="ORF">CCMSSC00406_0006331</name>
</gene>
<accession>A0ACB7IT67</accession>
<name>A0ACB7IT67_PLECO</name>